<accession>A0ACB6QP63</accession>
<evidence type="ECO:0000313" key="2">
    <source>
        <dbReference type="Proteomes" id="UP000799755"/>
    </source>
</evidence>
<reference evidence="1" key="1">
    <citation type="journal article" date="2020" name="Stud. Mycol.">
        <title>101 Dothideomycetes genomes: a test case for predicting lifestyles and emergence of pathogens.</title>
        <authorList>
            <person name="Haridas S."/>
            <person name="Albert R."/>
            <person name="Binder M."/>
            <person name="Bloem J."/>
            <person name="Labutti K."/>
            <person name="Salamov A."/>
            <person name="Andreopoulos B."/>
            <person name="Baker S."/>
            <person name="Barry K."/>
            <person name="Bills G."/>
            <person name="Bluhm B."/>
            <person name="Cannon C."/>
            <person name="Castanera R."/>
            <person name="Culley D."/>
            <person name="Daum C."/>
            <person name="Ezra D."/>
            <person name="Gonzalez J."/>
            <person name="Henrissat B."/>
            <person name="Kuo A."/>
            <person name="Liang C."/>
            <person name="Lipzen A."/>
            <person name="Lutzoni F."/>
            <person name="Magnuson J."/>
            <person name="Mondo S."/>
            <person name="Nolan M."/>
            <person name="Ohm R."/>
            <person name="Pangilinan J."/>
            <person name="Park H.-J."/>
            <person name="Ramirez L."/>
            <person name="Alfaro M."/>
            <person name="Sun H."/>
            <person name="Tritt A."/>
            <person name="Yoshinaga Y."/>
            <person name="Zwiers L.-H."/>
            <person name="Turgeon B."/>
            <person name="Goodwin S."/>
            <person name="Spatafora J."/>
            <person name="Crous P."/>
            <person name="Grigoriev I."/>
        </authorList>
    </citation>
    <scope>NUCLEOTIDE SEQUENCE</scope>
    <source>
        <strain evidence="1">ATCC 200398</strain>
    </source>
</reference>
<protein>
    <submittedName>
        <fullName evidence="1">Uncharacterized protein</fullName>
    </submittedName>
</protein>
<sequence length="663" mass="75799">MTREKHLLKPAVTPASLSAVDDWVHVKRHYQVTPSVWGDATLIQKANFKYGHQGNFRALRKAEITVSIADRNLRFSNPQILTLSSSLHRLVPLQVNYPAVRTFMSLSEKFKRFDNAQLYRSRLRALATSCFAESSTHVQVFHIGKEALKLFIKLYLDLTSTTFKGGLNELNAILSKSSTATFYFLTQEFSWSPIRISLEEFEGISEYHNIFPEFADVVQSFGIKSDEDSRSWDGSHMKEHVHDSCSNNLTRIGKLNEEEASITKELFAEICYNVRYAEPNGRSQGSPWSLRQMGVYHAFCKTDRTSVWVFIQPSTNFRSNFDSMCQNDSLQQVLKDSGCMFLHEHVFSILGLHWHAYLQFLQEKLNGLVLLFSIWACFSKVGGKRNWDYEVSFADCQELQLLEKKSQRTRRILDSHVEVLRRYRVFSCLGLKRNPHELRRVEEIMSQLMLHRRSVSGMISRSAGIDKLLARIMEFRGNELLHSNERVMQDHLECLRSIATYSQKENEGMVSVSLQLREDSRAMKVLTMIATTYLPATLIATIFGSSLVQKVQESSHVSILDLLRCILGPDGADMGDENDSRSKNRQGTNDMPRMTAYICTMWYTTWHGECGELCAGLLSQQAQTGWGEGLDRGKPLLVALGIHSEAYGIRVELGLEPIRRPFR</sequence>
<proteinExistence type="predicted"/>
<organism evidence="1 2">
    <name type="scientific">Lindgomyces ingoldianus</name>
    <dbReference type="NCBI Taxonomy" id="673940"/>
    <lineage>
        <taxon>Eukaryota</taxon>
        <taxon>Fungi</taxon>
        <taxon>Dikarya</taxon>
        <taxon>Ascomycota</taxon>
        <taxon>Pezizomycotina</taxon>
        <taxon>Dothideomycetes</taxon>
        <taxon>Pleosporomycetidae</taxon>
        <taxon>Pleosporales</taxon>
        <taxon>Lindgomycetaceae</taxon>
        <taxon>Lindgomyces</taxon>
    </lineage>
</organism>
<comment type="caution">
    <text evidence="1">The sequence shown here is derived from an EMBL/GenBank/DDBJ whole genome shotgun (WGS) entry which is preliminary data.</text>
</comment>
<name>A0ACB6QP63_9PLEO</name>
<evidence type="ECO:0000313" key="1">
    <source>
        <dbReference type="EMBL" id="KAF2468701.1"/>
    </source>
</evidence>
<gene>
    <name evidence="1" type="ORF">BDR25DRAFT_357066</name>
</gene>
<dbReference type="Proteomes" id="UP000799755">
    <property type="component" value="Unassembled WGS sequence"/>
</dbReference>
<keyword evidence="2" id="KW-1185">Reference proteome</keyword>
<dbReference type="EMBL" id="MU003514">
    <property type="protein sequence ID" value="KAF2468701.1"/>
    <property type="molecule type" value="Genomic_DNA"/>
</dbReference>